<evidence type="ECO:0000256" key="3">
    <source>
        <dbReference type="ARBA" id="ARBA00010763"/>
    </source>
</evidence>
<dbReference type="InterPro" id="IPR005110">
    <property type="entry name" value="MoeA_linker/N"/>
</dbReference>
<keyword evidence="6" id="KW-0808">Transferase</keyword>
<organism evidence="8 9">
    <name type="scientific">Shinella yambaruensis</name>
    <dbReference type="NCBI Taxonomy" id="415996"/>
    <lineage>
        <taxon>Bacteria</taxon>
        <taxon>Pseudomonadati</taxon>
        <taxon>Pseudomonadota</taxon>
        <taxon>Alphaproteobacteria</taxon>
        <taxon>Hyphomicrobiales</taxon>
        <taxon>Rhizobiaceae</taxon>
        <taxon>Shinella</taxon>
    </lineage>
</organism>
<dbReference type="Pfam" id="PF00994">
    <property type="entry name" value="MoCF_biosynth"/>
    <property type="match status" value="1"/>
</dbReference>
<dbReference type="InterPro" id="IPR036688">
    <property type="entry name" value="MoeA_C_domain_IV_sf"/>
</dbReference>
<dbReference type="RefSeq" id="WP_244768682.1">
    <property type="nucleotide sequence ID" value="NZ_BSOP01000030.1"/>
</dbReference>
<keyword evidence="4 6" id="KW-0501">Molybdenum cofactor biosynthesis</keyword>
<comment type="pathway">
    <text evidence="2 6">Cofactor biosynthesis; molybdopterin biosynthesis.</text>
</comment>
<dbReference type="Gene3D" id="3.40.980.10">
    <property type="entry name" value="MoaB/Mog-like domain"/>
    <property type="match status" value="1"/>
</dbReference>
<protein>
    <recommendedName>
        <fullName evidence="6">Molybdopterin molybdenumtransferase</fullName>
        <ecNumber evidence="6">2.10.1.1</ecNumber>
    </recommendedName>
</protein>
<gene>
    <name evidence="8" type="ORF">GCM10007923_36820</name>
</gene>
<comment type="similarity">
    <text evidence="3 6">Belongs to the MoeA family.</text>
</comment>
<dbReference type="PANTHER" id="PTHR10192">
    <property type="entry name" value="MOLYBDOPTERIN BIOSYNTHESIS PROTEIN"/>
    <property type="match status" value="1"/>
</dbReference>
<comment type="function">
    <text evidence="1 6">Catalyzes the insertion of molybdate into adenylated molybdopterin with the concomitant release of AMP.</text>
</comment>
<dbReference type="InterPro" id="IPR008284">
    <property type="entry name" value="MoCF_biosynth_CS"/>
</dbReference>
<dbReference type="Gene3D" id="3.90.105.10">
    <property type="entry name" value="Molybdopterin biosynthesis moea protein, domain 2"/>
    <property type="match status" value="1"/>
</dbReference>
<comment type="caution">
    <text evidence="8">The sequence shown here is derived from an EMBL/GenBank/DDBJ whole genome shotgun (WGS) entry which is preliminary data.</text>
</comment>
<dbReference type="SMART" id="SM00852">
    <property type="entry name" value="MoCF_biosynth"/>
    <property type="match status" value="1"/>
</dbReference>
<name>A0ABQ5ZI29_9HYPH</name>
<dbReference type="SUPFAM" id="SSF63867">
    <property type="entry name" value="MoeA C-terminal domain-like"/>
    <property type="match status" value="1"/>
</dbReference>
<dbReference type="NCBIfam" id="NF045515">
    <property type="entry name" value="Glp_gephyrin"/>
    <property type="match status" value="1"/>
</dbReference>
<evidence type="ECO:0000256" key="2">
    <source>
        <dbReference type="ARBA" id="ARBA00005046"/>
    </source>
</evidence>
<keyword evidence="6" id="KW-0500">Molybdenum</keyword>
<keyword evidence="9" id="KW-1185">Reference proteome</keyword>
<dbReference type="SUPFAM" id="SSF63882">
    <property type="entry name" value="MoeA N-terminal region -like"/>
    <property type="match status" value="1"/>
</dbReference>
<evidence type="ECO:0000313" key="8">
    <source>
        <dbReference type="EMBL" id="GLR52468.1"/>
    </source>
</evidence>
<evidence type="ECO:0000256" key="6">
    <source>
        <dbReference type="RuleBase" id="RU365090"/>
    </source>
</evidence>
<keyword evidence="6" id="KW-0460">Magnesium</keyword>
<proteinExistence type="inferred from homology"/>
<evidence type="ECO:0000256" key="5">
    <source>
        <dbReference type="ARBA" id="ARBA00047317"/>
    </source>
</evidence>
<sequence>MEKRTPKSLRDALAFIEAYIETSIPPVRMALSAAFGHVLAEDIVAPVPLPRFDNAAMDGFAVCSGDIRPDGTANLRIGQTITAGERIVHALHPGEAARIMTGALVPPGADRVVVQEATQVEGDAVHLRAQAGGKPHIRRVGEDVSMGDVLLKAGTRIGPGQLALLTALGLGSVLVVPRPKVALLSTGNELVASPGFLENGQIYDTNRPMLSRMLQAAGAEVTDLGIAGDDPEAILARLVEAASGHDLLISSGGASVGSADHLTQIVSRRGFLEFWKLDLRPGKPIGFGDIDDCPILLLPGSPFAAAVGCNLIGRAIIACLEGKAPGRNTWRLPVSRPVSRSGSGTQVLPGRLCHEPGHATAVEPLPYEGSASLRALAFADVMLVLSPEQGNIAAGELVDVLPV</sequence>
<dbReference type="PANTHER" id="PTHR10192:SF5">
    <property type="entry name" value="GEPHYRIN"/>
    <property type="match status" value="1"/>
</dbReference>
<dbReference type="CDD" id="cd00887">
    <property type="entry name" value="MoeA"/>
    <property type="match status" value="1"/>
</dbReference>
<accession>A0ABQ5ZI29</accession>
<dbReference type="EC" id="2.10.1.1" evidence="6"/>
<comment type="cofactor">
    <cofactor evidence="6">
        <name>Mg(2+)</name>
        <dbReference type="ChEBI" id="CHEBI:18420"/>
    </cofactor>
</comment>
<feature type="domain" description="MoaB/Mog" evidence="7">
    <location>
        <begin position="182"/>
        <end position="319"/>
    </location>
</feature>
<dbReference type="InterPro" id="IPR005111">
    <property type="entry name" value="MoeA_C_domain_IV"/>
</dbReference>
<dbReference type="Pfam" id="PF03453">
    <property type="entry name" value="MoeA_N"/>
    <property type="match status" value="1"/>
</dbReference>
<dbReference type="Pfam" id="PF03454">
    <property type="entry name" value="MoeA_C"/>
    <property type="match status" value="1"/>
</dbReference>
<dbReference type="InterPro" id="IPR001453">
    <property type="entry name" value="MoaB/Mog_dom"/>
</dbReference>
<comment type="catalytic activity">
    <reaction evidence="5">
        <text>adenylyl-molybdopterin + molybdate = Mo-molybdopterin + AMP + H(+)</text>
        <dbReference type="Rhea" id="RHEA:35047"/>
        <dbReference type="ChEBI" id="CHEBI:15378"/>
        <dbReference type="ChEBI" id="CHEBI:36264"/>
        <dbReference type="ChEBI" id="CHEBI:62727"/>
        <dbReference type="ChEBI" id="CHEBI:71302"/>
        <dbReference type="ChEBI" id="CHEBI:456215"/>
        <dbReference type="EC" id="2.10.1.1"/>
    </reaction>
</comment>
<dbReference type="InterPro" id="IPR038987">
    <property type="entry name" value="MoeA-like"/>
</dbReference>
<evidence type="ECO:0000256" key="1">
    <source>
        <dbReference type="ARBA" id="ARBA00002901"/>
    </source>
</evidence>
<dbReference type="PROSITE" id="PS01079">
    <property type="entry name" value="MOCF_BIOSYNTHESIS_2"/>
    <property type="match status" value="1"/>
</dbReference>
<dbReference type="NCBIfam" id="TIGR00177">
    <property type="entry name" value="molyb_syn"/>
    <property type="match status" value="1"/>
</dbReference>
<dbReference type="Gene3D" id="2.40.340.10">
    <property type="entry name" value="MoeA, C-terminal, domain IV"/>
    <property type="match status" value="1"/>
</dbReference>
<evidence type="ECO:0000313" key="9">
    <source>
        <dbReference type="Proteomes" id="UP001156702"/>
    </source>
</evidence>
<dbReference type="EMBL" id="BSOP01000030">
    <property type="protein sequence ID" value="GLR52468.1"/>
    <property type="molecule type" value="Genomic_DNA"/>
</dbReference>
<dbReference type="InterPro" id="IPR036425">
    <property type="entry name" value="MoaB/Mog-like_dom_sf"/>
</dbReference>
<dbReference type="Proteomes" id="UP001156702">
    <property type="component" value="Unassembled WGS sequence"/>
</dbReference>
<dbReference type="InterPro" id="IPR036135">
    <property type="entry name" value="MoeA_linker/N_sf"/>
</dbReference>
<dbReference type="Gene3D" id="2.170.190.11">
    <property type="entry name" value="Molybdopterin biosynthesis moea protein, domain 3"/>
    <property type="match status" value="1"/>
</dbReference>
<dbReference type="SUPFAM" id="SSF53218">
    <property type="entry name" value="Molybdenum cofactor biosynthesis proteins"/>
    <property type="match status" value="1"/>
</dbReference>
<reference evidence="9" key="1">
    <citation type="journal article" date="2019" name="Int. J. Syst. Evol. Microbiol.">
        <title>The Global Catalogue of Microorganisms (GCM) 10K type strain sequencing project: providing services to taxonomists for standard genome sequencing and annotation.</title>
        <authorList>
            <consortium name="The Broad Institute Genomics Platform"/>
            <consortium name="The Broad Institute Genome Sequencing Center for Infectious Disease"/>
            <person name="Wu L."/>
            <person name="Ma J."/>
        </authorList>
    </citation>
    <scope>NUCLEOTIDE SEQUENCE [LARGE SCALE GENOMIC DNA]</scope>
    <source>
        <strain evidence="9">NBRC 102122</strain>
    </source>
</reference>
<evidence type="ECO:0000259" key="7">
    <source>
        <dbReference type="SMART" id="SM00852"/>
    </source>
</evidence>
<keyword evidence="6" id="KW-0479">Metal-binding</keyword>
<evidence type="ECO:0000256" key="4">
    <source>
        <dbReference type="ARBA" id="ARBA00023150"/>
    </source>
</evidence>